<comment type="caution">
    <text evidence="11">The sequence shown here is derived from an EMBL/GenBank/DDBJ whole genome shotgun (WGS) entry which is preliminary data.</text>
</comment>
<evidence type="ECO:0000256" key="3">
    <source>
        <dbReference type="ARBA" id="ARBA00022490"/>
    </source>
</evidence>
<keyword evidence="12" id="KW-1185">Reference proteome</keyword>
<dbReference type="GO" id="GO:0031122">
    <property type="term" value="P:cytoplasmic microtubule organization"/>
    <property type="evidence" value="ECO:0007669"/>
    <property type="project" value="TreeGrafter"/>
</dbReference>
<dbReference type="PROSITE" id="PS50245">
    <property type="entry name" value="CAP_GLY_2"/>
    <property type="match status" value="1"/>
</dbReference>
<evidence type="ECO:0000256" key="4">
    <source>
        <dbReference type="ARBA" id="ARBA00022701"/>
    </source>
</evidence>
<evidence type="ECO:0000259" key="10">
    <source>
        <dbReference type="PROSITE" id="PS50245"/>
    </source>
</evidence>
<feature type="coiled-coil region" evidence="8">
    <location>
        <begin position="325"/>
        <end position="545"/>
    </location>
</feature>
<gene>
    <name evidence="11" type="ORF">MKK02DRAFT_21277</name>
</gene>
<feature type="coiled-coil region" evidence="8">
    <location>
        <begin position="1122"/>
        <end position="1149"/>
    </location>
</feature>
<feature type="coiled-coil region" evidence="8">
    <location>
        <begin position="571"/>
        <end position="598"/>
    </location>
</feature>
<dbReference type="AlphaFoldDB" id="A0AA38LPF9"/>
<dbReference type="EMBL" id="JAKWFO010000016">
    <property type="protein sequence ID" value="KAI9631947.1"/>
    <property type="molecule type" value="Genomic_DNA"/>
</dbReference>
<feature type="compositionally biased region" description="Low complexity" evidence="9">
    <location>
        <begin position="216"/>
        <end position="225"/>
    </location>
</feature>
<dbReference type="GO" id="GO:0051010">
    <property type="term" value="F:microtubule plus-end binding"/>
    <property type="evidence" value="ECO:0007669"/>
    <property type="project" value="TreeGrafter"/>
</dbReference>
<dbReference type="PANTHER" id="PTHR18916">
    <property type="entry name" value="DYNACTIN 1-RELATED MICROTUBULE-BINDING"/>
    <property type="match status" value="1"/>
</dbReference>
<dbReference type="RefSeq" id="XP_052941724.1">
    <property type="nucleotide sequence ID" value="XM_053086388.1"/>
</dbReference>
<keyword evidence="7" id="KW-0206">Cytoskeleton</keyword>
<dbReference type="GO" id="GO:0030286">
    <property type="term" value="C:dynein complex"/>
    <property type="evidence" value="ECO:0007669"/>
    <property type="project" value="UniProtKB-KW"/>
</dbReference>
<feature type="region of interest" description="Disordered" evidence="9">
    <location>
        <begin position="1169"/>
        <end position="1198"/>
    </location>
</feature>
<dbReference type="GO" id="GO:0005938">
    <property type="term" value="C:cell cortex"/>
    <property type="evidence" value="ECO:0007669"/>
    <property type="project" value="TreeGrafter"/>
</dbReference>
<name>A0AA38LPF9_9TREE</name>
<protein>
    <submittedName>
        <fullName evidence="11">Dynein associated protein-domain-containing protein</fullName>
    </submittedName>
</protein>
<keyword evidence="4" id="KW-0493">Microtubule</keyword>
<dbReference type="SUPFAM" id="SSF74924">
    <property type="entry name" value="Cap-Gly domain"/>
    <property type="match status" value="1"/>
</dbReference>
<dbReference type="GeneID" id="77725589"/>
<reference evidence="11" key="1">
    <citation type="journal article" date="2022" name="G3 (Bethesda)">
        <title>High quality genome of the basidiomycete yeast Dioszegia hungarica PDD-24b-2 isolated from cloud water.</title>
        <authorList>
            <person name="Jarrige D."/>
            <person name="Haridas S."/>
            <person name="Bleykasten-Grosshans C."/>
            <person name="Joly M."/>
            <person name="Nadalig T."/>
            <person name="Sancelme M."/>
            <person name="Vuilleumier S."/>
            <person name="Grigoriev I.V."/>
            <person name="Amato P."/>
            <person name="Bringel F."/>
        </authorList>
    </citation>
    <scope>NUCLEOTIDE SEQUENCE</scope>
    <source>
        <strain evidence="11">PDD-24b-2</strain>
    </source>
</reference>
<accession>A0AA38LPF9</accession>
<evidence type="ECO:0000256" key="7">
    <source>
        <dbReference type="ARBA" id="ARBA00023212"/>
    </source>
</evidence>
<dbReference type="GO" id="GO:0035371">
    <property type="term" value="C:microtubule plus-end"/>
    <property type="evidence" value="ECO:0007669"/>
    <property type="project" value="TreeGrafter"/>
</dbReference>
<keyword evidence="6 8" id="KW-0175">Coiled coil</keyword>
<evidence type="ECO:0000256" key="2">
    <source>
        <dbReference type="ARBA" id="ARBA00011010"/>
    </source>
</evidence>
<dbReference type="InterPro" id="IPR000938">
    <property type="entry name" value="CAP-Gly_domain"/>
</dbReference>
<evidence type="ECO:0000256" key="8">
    <source>
        <dbReference type="SAM" id="Coils"/>
    </source>
</evidence>
<dbReference type="PANTHER" id="PTHR18916:SF85">
    <property type="entry name" value="TUBULIN-FOLDING COFACTOR B"/>
    <property type="match status" value="1"/>
</dbReference>
<feature type="coiled-coil region" evidence="8">
    <location>
        <begin position="1002"/>
        <end position="1095"/>
    </location>
</feature>
<dbReference type="GO" id="GO:0005634">
    <property type="term" value="C:nucleus"/>
    <property type="evidence" value="ECO:0007669"/>
    <property type="project" value="TreeGrafter"/>
</dbReference>
<dbReference type="Gene3D" id="2.30.30.190">
    <property type="entry name" value="CAP Gly-rich-like domain"/>
    <property type="match status" value="1"/>
</dbReference>
<dbReference type="Proteomes" id="UP001164286">
    <property type="component" value="Unassembled WGS sequence"/>
</dbReference>
<evidence type="ECO:0000256" key="1">
    <source>
        <dbReference type="ARBA" id="ARBA00004245"/>
    </source>
</evidence>
<feature type="domain" description="CAP-Gly" evidence="10">
    <location>
        <begin position="26"/>
        <end position="68"/>
    </location>
</feature>
<proteinExistence type="inferred from homology"/>
<keyword evidence="5" id="KW-0243">Dynein</keyword>
<dbReference type="Pfam" id="PF01302">
    <property type="entry name" value="CAP_GLY"/>
    <property type="match status" value="1"/>
</dbReference>
<feature type="compositionally biased region" description="Low complexity" evidence="9">
    <location>
        <begin position="92"/>
        <end position="104"/>
    </location>
</feature>
<comment type="subcellular location">
    <subcellularLocation>
        <location evidence="1">Cytoplasm</location>
        <location evidence="1">Cytoskeleton</location>
    </subcellularLocation>
</comment>
<evidence type="ECO:0000256" key="9">
    <source>
        <dbReference type="SAM" id="MobiDB-lite"/>
    </source>
</evidence>
<comment type="similarity">
    <text evidence="2">Belongs to the dynactin 150 kDa subunit family.</text>
</comment>
<dbReference type="InterPro" id="IPR022157">
    <property type="entry name" value="Dynactin"/>
</dbReference>
<organism evidence="11 12">
    <name type="scientific">Dioszegia hungarica</name>
    <dbReference type="NCBI Taxonomy" id="4972"/>
    <lineage>
        <taxon>Eukaryota</taxon>
        <taxon>Fungi</taxon>
        <taxon>Dikarya</taxon>
        <taxon>Basidiomycota</taxon>
        <taxon>Agaricomycotina</taxon>
        <taxon>Tremellomycetes</taxon>
        <taxon>Tremellales</taxon>
        <taxon>Bulleribasidiaceae</taxon>
        <taxon>Dioszegia</taxon>
    </lineage>
</organism>
<sequence length="1277" mass="140015">MTTPEAPIGARVQVSSGIGHVRWSGTNPAFSAGKWVGVELLEAVGKNDGSVKGERYFDCQPNHGVFVRPSQVKVLEMPRPASTSMRPPPAPQASSSLSASTTTSRGPSPRKSSAPVRAGPSTPIRSTSMASTTTSSAAMSRKSSTPSAIPAPRPSSVASSIPRPPSVSEATPRPGVRAPSQASTHVDDDPSASRNVSPTPASASSSMPPPPPPPRSTVSPTPVSTDMASRPSHNRSFSSTMSIGGHSRESIPLRAPTPAEESASAAFVLKHELEELRIKVRILEGRKVEDQDRIRSLETKAAEADTLRSARVKLQAKFLEIQASLTSAQRQSKDLSSENTQLEAKATEAMDQLEMAALDREMAEEKAESAEAEVQKLNDKLAELEMEVALLKEENAEYEKPVSGLEGERTSLAYVQLEKHNERLKEALIRLRDVSTEAEKEYKSKIADMERELSGSEDLLSQLELAEAKLANAEAQVEDLKVQLDDALGAEDMLEQLTERNMQMSEHIEEMRATIEDLEALKELNDELEENHVEAEKQLNTEIDRISGQLRDERSRSAELDGMIYDLETTSAQFRELVTGLQSEIEELRLQQATQEHETAATSEQAQALMDLNIKLQSSATKAQGKTIEMDLRKLEAAQLAEQTRIITSYLPDAYHETDADSTILYLFFHRLSAKIDLLTNAIATIHNLPSALHMAESEALVGVCELRGKLRQFSNINARFAGIMQRSTPDEWVGYGKVLLEVTGVEGRVDGWIGSAKGDGFSEMNCARELASLIAQFEHLASTTFARPDLDIVEQQLGYAYNLEADLDNFAAAVGFARQAILSLTHDEDIEIETGESSLEEGVYAPVQMILDLVRSVRVPSTKLVSAVEDLSKQSLALVPDLIEALSDLAVSVSNAVDLAVQLAQMIGAHAASIRFSKQPLRLSDIDHFLLEVTAQSAAPKDLHPWDVIAAFISRLGAQLSSTLPRIRSASKSTPSAVILLSPPLPWLGRVETIKAAAQFNAETERNVLRLTEESKDMLREIRIRDQSLQEQGVKVEMLERRLEATRKLADTVLELENDVAKTRKQEKVYEDAIEQMQGELEAMEGENAKLRKSGEPKLTFSVNASSSSEPIIYAPSGAESSQLVEQIENLRNAIRYLRSENALLRSKDLFSALHSLPSLPYTPFIAPEPSVPELDPSTPDSPASSTSSLPETPTRHALETESKLLFREITAFQSSPRIVDISQLGADSTSGGWRSRKKSPEVQVWEWRKREKELGRRVEGFKERVRSLSVRTAVG</sequence>
<feature type="compositionally biased region" description="Low complexity" evidence="9">
    <location>
        <begin position="196"/>
        <end position="206"/>
    </location>
</feature>
<evidence type="ECO:0000256" key="6">
    <source>
        <dbReference type="ARBA" id="ARBA00023054"/>
    </source>
</evidence>
<evidence type="ECO:0000313" key="12">
    <source>
        <dbReference type="Proteomes" id="UP001164286"/>
    </source>
</evidence>
<feature type="compositionally biased region" description="Low complexity" evidence="9">
    <location>
        <begin position="1178"/>
        <end position="1194"/>
    </location>
</feature>
<feature type="region of interest" description="Disordered" evidence="9">
    <location>
        <begin position="79"/>
        <end position="257"/>
    </location>
</feature>
<dbReference type="InterPro" id="IPR036859">
    <property type="entry name" value="CAP-Gly_dom_sf"/>
</dbReference>
<dbReference type="SMART" id="SM01052">
    <property type="entry name" value="CAP_GLY"/>
    <property type="match status" value="1"/>
</dbReference>
<dbReference type="PROSITE" id="PS00845">
    <property type="entry name" value="CAP_GLY_1"/>
    <property type="match status" value="1"/>
</dbReference>
<evidence type="ECO:0000313" key="11">
    <source>
        <dbReference type="EMBL" id="KAI9631947.1"/>
    </source>
</evidence>
<feature type="compositionally biased region" description="Low complexity" evidence="9">
    <location>
        <begin position="125"/>
        <end position="147"/>
    </location>
</feature>
<evidence type="ECO:0000256" key="5">
    <source>
        <dbReference type="ARBA" id="ARBA00023017"/>
    </source>
</evidence>
<dbReference type="Pfam" id="PF12455">
    <property type="entry name" value="Dynactin"/>
    <property type="match status" value="1"/>
</dbReference>
<keyword evidence="3" id="KW-0963">Cytoplasm</keyword>